<sequence length="112" mass="12885">MVALSACIYRFAPCLNRFFPNIIYRRPAHTSPSPDTELSFSNVLDRFVGKTNFKKFTGGCLLLPPEMFGERIWPDCAYGVGEDNQHQHEHQYTNTLLSNDFGAMENCIEDYR</sequence>
<gene>
    <name evidence="1" type="ORF">TNIN_333441</name>
</gene>
<evidence type="ECO:0000313" key="1">
    <source>
        <dbReference type="EMBL" id="GFY79375.1"/>
    </source>
</evidence>
<name>A0A8X6YU95_9ARAC</name>
<reference evidence="1" key="1">
    <citation type="submission" date="2020-08" db="EMBL/GenBank/DDBJ databases">
        <title>Multicomponent nature underlies the extraordinary mechanical properties of spider dragline silk.</title>
        <authorList>
            <person name="Kono N."/>
            <person name="Nakamura H."/>
            <person name="Mori M."/>
            <person name="Yoshida Y."/>
            <person name="Ohtoshi R."/>
            <person name="Malay A.D."/>
            <person name="Moran D.A.P."/>
            <person name="Tomita M."/>
            <person name="Numata K."/>
            <person name="Arakawa K."/>
        </authorList>
    </citation>
    <scope>NUCLEOTIDE SEQUENCE</scope>
</reference>
<comment type="caution">
    <text evidence="1">The sequence shown here is derived from an EMBL/GenBank/DDBJ whole genome shotgun (WGS) entry which is preliminary data.</text>
</comment>
<dbReference type="EMBL" id="BMAV01023544">
    <property type="protein sequence ID" value="GFY79375.1"/>
    <property type="molecule type" value="Genomic_DNA"/>
</dbReference>
<protein>
    <submittedName>
        <fullName evidence="1">Uncharacterized protein</fullName>
    </submittedName>
</protein>
<proteinExistence type="predicted"/>
<accession>A0A8X6YU95</accession>
<evidence type="ECO:0000313" key="2">
    <source>
        <dbReference type="Proteomes" id="UP000886998"/>
    </source>
</evidence>
<keyword evidence="2" id="KW-1185">Reference proteome</keyword>
<dbReference type="AlphaFoldDB" id="A0A8X6YU95"/>
<dbReference type="Proteomes" id="UP000886998">
    <property type="component" value="Unassembled WGS sequence"/>
</dbReference>
<organism evidence="1 2">
    <name type="scientific">Trichonephila inaurata madagascariensis</name>
    <dbReference type="NCBI Taxonomy" id="2747483"/>
    <lineage>
        <taxon>Eukaryota</taxon>
        <taxon>Metazoa</taxon>
        <taxon>Ecdysozoa</taxon>
        <taxon>Arthropoda</taxon>
        <taxon>Chelicerata</taxon>
        <taxon>Arachnida</taxon>
        <taxon>Araneae</taxon>
        <taxon>Araneomorphae</taxon>
        <taxon>Entelegynae</taxon>
        <taxon>Araneoidea</taxon>
        <taxon>Nephilidae</taxon>
        <taxon>Trichonephila</taxon>
        <taxon>Trichonephila inaurata</taxon>
    </lineage>
</organism>